<name>F4A0D3_MAHA5</name>
<evidence type="ECO:0000313" key="4">
    <source>
        <dbReference type="Proteomes" id="UP000008457"/>
    </source>
</evidence>
<evidence type="ECO:0008006" key="5">
    <source>
        <dbReference type="Google" id="ProtNLM"/>
    </source>
</evidence>
<dbReference type="SUPFAM" id="SSF82171">
    <property type="entry name" value="DPP6 N-terminal domain-like"/>
    <property type="match status" value="1"/>
</dbReference>
<gene>
    <name evidence="3" type="ordered locus">Mahau_2870</name>
</gene>
<evidence type="ECO:0000256" key="2">
    <source>
        <dbReference type="SAM" id="SignalP"/>
    </source>
</evidence>
<feature type="chain" id="PRO_5038408014" description="Lipoprotein" evidence="2">
    <location>
        <begin position="22"/>
        <end position="387"/>
    </location>
</feature>
<dbReference type="eggNOG" id="ENOG502ZFTT">
    <property type="taxonomic scope" value="Bacteria"/>
</dbReference>
<dbReference type="AlphaFoldDB" id="F4A0D3"/>
<dbReference type="Proteomes" id="UP000008457">
    <property type="component" value="Chromosome"/>
</dbReference>
<dbReference type="KEGG" id="mas:Mahau_2870"/>
<feature type="compositionally biased region" description="Low complexity" evidence="1">
    <location>
        <begin position="23"/>
        <end position="45"/>
    </location>
</feature>
<sequence length="387" mass="43504">MRKISLLVLMIVMLLSGCVTHNSNNKTPSQSNNTNSNSSNTTNNSATEEKIVEKDYSAVFDKKNVKTFLAVLDDGTLWLPVKISDKEICGFTAAVNNKPSKIVIYDIATGKSSTVCTLEDRYQPEFIQFNDTYILWSEYIPYEDGGEQKAVLFNRHTNKMQTLGGEQNSSSGDIQIALGSNYALYSCGTTDKNGNVKFCIYSYDFKTSKTSLFKEDAAMPVIGNNFVAWLGPSKDNLAYSYLYYQDMTSNKATVISPQNMNPQYLGAYGDNLVFSGKTITSSVKDIGAENILTLYQKGKQTVIEKSKGHDYEFPDVSNNYVSWDENRKKRVYSINQKIIIDFPSEYGQAYVSDKYIMWYTDAIPNESKEQAAKDGMYKTIINLIEVQ</sequence>
<reference evidence="4" key="1">
    <citation type="submission" date="2010-11" db="EMBL/GenBank/DDBJ databases">
        <title>The complete genome of Mahella australiensis DSM 15567.</title>
        <authorList>
            <consortium name="US DOE Joint Genome Institute (JGI-PGF)"/>
            <person name="Lucas S."/>
            <person name="Copeland A."/>
            <person name="Lapidus A."/>
            <person name="Bruce D."/>
            <person name="Goodwin L."/>
            <person name="Pitluck S."/>
            <person name="Kyrpides N."/>
            <person name="Mavromatis K."/>
            <person name="Pagani I."/>
            <person name="Ivanova N."/>
            <person name="Teshima H."/>
            <person name="Brettin T."/>
            <person name="Detter J.C."/>
            <person name="Han C."/>
            <person name="Tapia R."/>
            <person name="Land M."/>
            <person name="Hauser L."/>
            <person name="Markowitz V."/>
            <person name="Cheng J.-F."/>
            <person name="Hugenholtz P."/>
            <person name="Woyke T."/>
            <person name="Wu D."/>
            <person name="Spring S."/>
            <person name="Pukall R."/>
            <person name="Steenblock K."/>
            <person name="Schneider S."/>
            <person name="Klenk H.-P."/>
            <person name="Eisen J.A."/>
        </authorList>
    </citation>
    <scope>NUCLEOTIDE SEQUENCE [LARGE SCALE GENOMIC DNA]</scope>
    <source>
        <strain evidence="4">DSM 15567 / CIP 107919 / 50-1 BON</strain>
    </source>
</reference>
<evidence type="ECO:0000256" key="1">
    <source>
        <dbReference type="SAM" id="MobiDB-lite"/>
    </source>
</evidence>
<dbReference type="PROSITE" id="PS51257">
    <property type="entry name" value="PROKAR_LIPOPROTEIN"/>
    <property type="match status" value="1"/>
</dbReference>
<proteinExistence type="predicted"/>
<protein>
    <recommendedName>
        <fullName evidence="5">Lipoprotein</fullName>
    </recommendedName>
</protein>
<dbReference type="EMBL" id="CP002360">
    <property type="protein sequence ID" value="AEE97994.1"/>
    <property type="molecule type" value="Genomic_DNA"/>
</dbReference>
<keyword evidence="2" id="KW-0732">Signal</keyword>
<feature type="signal peptide" evidence="2">
    <location>
        <begin position="1"/>
        <end position="21"/>
    </location>
</feature>
<dbReference type="RefSeq" id="WP_013782405.1">
    <property type="nucleotide sequence ID" value="NC_015520.1"/>
</dbReference>
<accession>F4A0D3</accession>
<evidence type="ECO:0000313" key="3">
    <source>
        <dbReference type="EMBL" id="AEE97994.1"/>
    </source>
</evidence>
<organism evidence="3 4">
    <name type="scientific">Mahella australiensis (strain DSM 15567 / CIP 107919 / 50-1 BON)</name>
    <dbReference type="NCBI Taxonomy" id="697281"/>
    <lineage>
        <taxon>Bacteria</taxon>
        <taxon>Bacillati</taxon>
        <taxon>Bacillota</taxon>
        <taxon>Clostridia</taxon>
        <taxon>Thermoanaerobacterales</taxon>
        <taxon>Thermoanaerobacterales Family IV. Incertae Sedis</taxon>
        <taxon>Mahella</taxon>
    </lineage>
</organism>
<dbReference type="HOGENOM" id="CLU_713304_0_0_9"/>
<keyword evidence="4" id="KW-1185">Reference proteome</keyword>
<reference evidence="3 4" key="2">
    <citation type="journal article" date="2011" name="Stand. Genomic Sci.">
        <title>Complete genome sequence of Mahella australiensis type strain (50-1 BON).</title>
        <authorList>
            <person name="Sikorski J."/>
            <person name="Teshima H."/>
            <person name="Nolan M."/>
            <person name="Lucas S."/>
            <person name="Hammon N."/>
            <person name="Deshpande S."/>
            <person name="Cheng J.F."/>
            <person name="Pitluck S."/>
            <person name="Liolios K."/>
            <person name="Pagani I."/>
            <person name="Ivanova N."/>
            <person name="Huntemann M."/>
            <person name="Mavromatis K."/>
            <person name="Ovchinikova G."/>
            <person name="Pati A."/>
            <person name="Tapia R."/>
            <person name="Han C."/>
            <person name="Goodwin L."/>
            <person name="Chen A."/>
            <person name="Palaniappan K."/>
            <person name="Land M."/>
            <person name="Hauser L."/>
            <person name="Ngatchou-Djao O.D."/>
            <person name="Rohde M."/>
            <person name="Pukall R."/>
            <person name="Spring S."/>
            <person name="Abt B."/>
            <person name="Goker M."/>
            <person name="Detter J.C."/>
            <person name="Woyke T."/>
            <person name="Bristow J."/>
            <person name="Markowitz V."/>
            <person name="Hugenholtz P."/>
            <person name="Eisen J.A."/>
            <person name="Kyrpides N.C."/>
            <person name="Klenk H.P."/>
            <person name="Lapidus A."/>
        </authorList>
    </citation>
    <scope>NUCLEOTIDE SEQUENCE [LARGE SCALE GENOMIC DNA]</scope>
    <source>
        <strain evidence="4">DSM 15567 / CIP 107919 / 50-1 BON</strain>
    </source>
</reference>
<feature type="region of interest" description="Disordered" evidence="1">
    <location>
        <begin position="23"/>
        <end position="47"/>
    </location>
</feature>